<dbReference type="Pfam" id="PF00238">
    <property type="entry name" value="Ribosomal_L14"/>
    <property type="match status" value="1"/>
</dbReference>
<dbReference type="InterPro" id="IPR036853">
    <property type="entry name" value="Ribosomal_uL14_sf"/>
</dbReference>
<proteinExistence type="inferred from homology"/>
<protein>
    <submittedName>
        <fullName evidence="5">Ribosomal protein L14</fullName>
    </submittedName>
</protein>
<dbReference type="GeneID" id="9480809"/>
<comment type="similarity">
    <text evidence="1 4">Belongs to the universal ribosomal protein uL14 family.</text>
</comment>
<keyword evidence="3 4" id="KW-0687">Ribonucleoprotein</keyword>
<accession>E2E9Z5</accession>
<dbReference type="RefSeq" id="YP_003795212.1">
    <property type="nucleotide sequence ID" value="NC_014338.1"/>
</dbReference>
<reference evidence="5" key="1">
    <citation type="journal article" date="2010" name="Genome Biol. Evol.">
        <title>A linear molecule with two large inverted repeats: the mitochondrial genome of the stramenopile Proteromonas lacertae.</title>
        <authorList>
            <person name="Perez-Brocal V."/>
            <person name="Shahar-Golan R."/>
            <person name="Clark C.G."/>
        </authorList>
    </citation>
    <scope>NUCLEOTIDE SEQUENCE</scope>
</reference>
<keyword evidence="5" id="KW-0496">Mitochondrion</keyword>
<dbReference type="AlphaFoldDB" id="E2E9Z5"/>
<dbReference type="GO" id="GO:0070180">
    <property type="term" value="F:large ribosomal subunit rRNA binding"/>
    <property type="evidence" value="ECO:0007669"/>
    <property type="project" value="TreeGrafter"/>
</dbReference>
<dbReference type="Gene3D" id="2.40.150.20">
    <property type="entry name" value="Ribosomal protein L14"/>
    <property type="match status" value="1"/>
</dbReference>
<evidence type="ECO:0000256" key="1">
    <source>
        <dbReference type="ARBA" id="ARBA00010745"/>
    </source>
</evidence>
<dbReference type="PANTHER" id="PTHR11761">
    <property type="entry name" value="50S/60S RIBOSOMAL PROTEIN L14/L23"/>
    <property type="match status" value="1"/>
</dbReference>
<dbReference type="CDD" id="cd00337">
    <property type="entry name" value="Ribosomal_uL14"/>
    <property type="match status" value="1"/>
</dbReference>
<dbReference type="GO" id="GO:0022625">
    <property type="term" value="C:cytosolic large ribosomal subunit"/>
    <property type="evidence" value="ECO:0007669"/>
    <property type="project" value="TreeGrafter"/>
</dbReference>
<dbReference type="GO" id="GO:0006412">
    <property type="term" value="P:translation"/>
    <property type="evidence" value="ECO:0007669"/>
    <property type="project" value="InterPro"/>
</dbReference>
<dbReference type="NCBIfam" id="TIGR01067">
    <property type="entry name" value="rplN_bact"/>
    <property type="match status" value="1"/>
</dbReference>
<dbReference type="EMBL" id="GU563431">
    <property type="protein sequence ID" value="ADD46370.1"/>
    <property type="molecule type" value="Genomic_DNA"/>
</dbReference>
<dbReference type="HAMAP" id="MF_01367">
    <property type="entry name" value="Ribosomal_uL14"/>
    <property type="match status" value="1"/>
</dbReference>
<organism evidence="5">
    <name type="scientific">Proteromonas lacertae</name>
    <name type="common">Stramenopile</name>
    <name type="synonym">Monocercomonoides lacertae</name>
    <dbReference type="NCBI Taxonomy" id="42746"/>
    <lineage>
        <taxon>Eukaryota</taxon>
        <taxon>Sar</taxon>
        <taxon>Stramenopiles</taxon>
        <taxon>Bigyra</taxon>
        <taxon>Opalozoa</taxon>
        <taxon>Opalinata</taxon>
        <taxon>Proteromonadidae</taxon>
        <taxon>Proteromonas</taxon>
    </lineage>
</organism>
<dbReference type="InterPro" id="IPR000218">
    <property type="entry name" value="Ribosomal_uL14"/>
</dbReference>
<evidence type="ECO:0000256" key="2">
    <source>
        <dbReference type="ARBA" id="ARBA00022980"/>
    </source>
</evidence>
<dbReference type="PANTHER" id="PTHR11761:SF3">
    <property type="entry name" value="LARGE RIBOSOMAL SUBUNIT PROTEIN UL14M"/>
    <property type="match status" value="1"/>
</dbReference>
<dbReference type="RefSeq" id="YP_003795232.1">
    <property type="nucleotide sequence ID" value="NC_014338.1"/>
</dbReference>
<geneLocation type="mitochondrion" evidence="5"/>
<evidence type="ECO:0000256" key="4">
    <source>
        <dbReference type="RuleBase" id="RU003949"/>
    </source>
</evidence>
<dbReference type="GeneID" id="9480830"/>
<dbReference type="EMBL" id="GU563431">
    <property type="protein sequence ID" value="ADD46350.1"/>
    <property type="molecule type" value="Genomic_DNA"/>
</dbReference>
<dbReference type="GO" id="GO:0003735">
    <property type="term" value="F:structural constituent of ribosome"/>
    <property type="evidence" value="ECO:0007669"/>
    <property type="project" value="InterPro"/>
</dbReference>
<evidence type="ECO:0000256" key="3">
    <source>
        <dbReference type="ARBA" id="ARBA00023274"/>
    </source>
</evidence>
<dbReference type="SMART" id="SM01374">
    <property type="entry name" value="Ribosomal_L14"/>
    <property type="match status" value="1"/>
</dbReference>
<name>E2E9Z5_PROLC</name>
<sequence length="126" mass="14437">MIQMNTILKVADNSGAKTVFCFKFPNKLKHNATFFNEKAKVSIRSLRKRGSLKIKKGDIYTALVLRQKINLRRFNGSFIKFSNNSVILFDPKKDNTPLGTRIFGIVNKELRLKKYLKIISLASCLI</sequence>
<dbReference type="SUPFAM" id="SSF50193">
    <property type="entry name" value="Ribosomal protein L14"/>
    <property type="match status" value="1"/>
</dbReference>
<keyword evidence="2 4" id="KW-0689">Ribosomal protein</keyword>
<gene>
    <name evidence="5" type="primary">rpl14</name>
    <name evidence="5" type="ORF">PROLAC_034</name>
    <name evidence="6" type="ORF">PROLAC_055</name>
</gene>
<dbReference type="InterPro" id="IPR005745">
    <property type="entry name" value="Ribosomal_uL14_bac-type"/>
</dbReference>
<evidence type="ECO:0000313" key="5">
    <source>
        <dbReference type="EMBL" id="ADD46350.1"/>
    </source>
</evidence>
<evidence type="ECO:0000313" key="6">
    <source>
        <dbReference type="EMBL" id="ADD46370.1"/>
    </source>
</evidence>